<dbReference type="Proteomes" id="UP000315003">
    <property type="component" value="Chromosome"/>
</dbReference>
<comment type="function">
    <text evidence="8">Uptake of L-lactate across the membrane. Can also transport D-lactate and glycolate.</text>
</comment>
<evidence type="ECO:0000256" key="8">
    <source>
        <dbReference type="RuleBase" id="RU365092"/>
    </source>
</evidence>
<feature type="transmembrane region" description="Helical" evidence="8">
    <location>
        <begin position="416"/>
        <end position="438"/>
    </location>
</feature>
<proteinExistence type="inferred from homology"/>
<comment type="similarity">
    <text evidence="2 8">Belongs to the lactate permease family.</text>
</comment>
<feature type="transmembrane region" description="Helical" evidence="8">
    <location>
        <begin position="458"/>
        <end position="479"/>
    </location>
</feature>
<dbReference type="EMBL" id="CP036272">
    <property type="protein sequence ID" value="QDT57636.1"/>
    <property type="molecule type" value="Genomic_DNA"/>
</dbReference>
<organism evidence="9 10">
    <name type="scientific">Stieleria bergensis</name>
    <dbReference type="NCBI Taxonomy" id="2528025"/>
    <lineage>
        <taxon>Bacteria</taxon>
        <taxon>Pseudomonadati</taxon>
        <taxon>Planctomycetota</taxon>
        <taxon>Planctomycetia</taxon>
        <taxon>Pirellulales</taxon>
        <taxon>Pirellulaceae</taxon>
        <taxon>Stieleria</taxon>
    </lineage>
</organism>
<evidence type="ECO:0000256" key="3">
    <source>
        <dbReference type="ARBA" id="ARBA00022448"/>
    </source>
</evidence>
<feature type="transmembrane region" description="Helical" evidence="8">
    <location>
        <begin position="376"/>
        <end position="395"/>
    </location>
</feature>
<feature type="transmembrane region" description="Helical" evidence="8">
    <location>
        <begin position="6"/>
        <end position="24"/>
    </location>
</feature>
<evidence type="ECO:0000313" key="9">
    <source>
        <dbReference type="EMBL" id="QDT57636.1"/>
    </source>
</evidence>
<dbReference type="PANTHER" id="PTHR30003:SF0">
    <property type="entry name" value="GLYCOLATE PERMEASE GLCA-RELATED"/>
    <property type="match status" value="1"/>
</dbReference>
<gene>
    <name evidence="9" type="primary">lutP</name>
    <name evidence="9" type="ORF">SV7mr_01190</name>
</gene>
<reference evidence="9 10" key="1">
    <citation type="submission" date="2019-02" db="EMBL/GenBank/DDBJ databases">
        <title>Deep-cultivation of Planctomycetes and their phenomic and genomic characterization uncovers novel biology.</title>
        <authorList>
            <person name="Wiegand S."/>
            <person name="Jogler M."/>
            <person name="Boedeker C."/>
            <person name="Pinto D."/>
            <person name="Vollmers J."/>
            <person name="Rivas-Marin E."/>
            <person name="Kohn T."/>
            <person name="Peeters S.H."/>
            <person name="Heuer A."/>
            <person name="Rast P."/>
            <person name="Oberbeckmann S."/>
            <person name="Bunk B."/>
            <person name="Jeske O."/>
            <person name="Meyerdierks A."/>
            <person name="Storesund J.E."/>
            <person name="Kallscheuer N."/>
            <person name="Luecker S."/>
            <person name="Lage O.M."/>
            <person name="Pohl T."/>
            <person name="Merkel B.J."/>
            <person name="Hornburger P."/>
            <person name="Mueller R.-W."/>
            <person name="Bruemmer F."/>
            <person name="Labrenz M."/>
            <person name="Spormann A.M."/>
            <person name="Op den Camp H."/>
            <person name="Overmann J."/>
            <person name="Amann R."/>
            <person name="Jetten M.S.M."/>
            <person name="Mascher T."/>
            <person name="Medema M.H."/>
            <person name="Devos D.P."/>
            <person name="Kaster A.-K."/>
            <person name="Ovreas L."/>
            <person name="Rohde M."/>
            <person name="Galperin M.Y."/>
            <person name="Jogler C."/>
        </authorList>
    </citation>
    <scope>NUCLEOTIDE SEQUENCE [LARGE SCALE GENOMIC DNA]</scope>
    <source>
        <strain evidence="9 10">SV_7m_r</strain>
    </source>
</reference>
<comment type="subcellular location">
    <subcellularLocation>
        <location evidence="1 8">Cell membrane</location>
        <topology evidence="1 8">Multi-pass membrane protein</topology>
    </subcellularLocation>
</comment>
<keyword evidence="4 8" id="KW-1003">Cell membrane</keyword>
<protein>
    <recommendedName>
        <fullName evidence="8">L-lactate permease</fullName>
    </recommendedName>
</protein>
<evidence type="ECO:0000256" key="2">
    <source>
        <dbReference type="ARBA" id="ARBA00010100"/>
    </source>
</evidence>
<feature type="transmembrane region" description="Helical" evidence="8">
    <location>
        <begin position="323"/>
        <end position="341"/>
    </location>
</feature>
<feature type="transmembrane region" description="Helical" evidence="8">
    <location>
        <begin position="31"/>
        <end position="50"/>
    </location>
</feature>
<feature type="transmembrane region" description="Helical" evidence="8">
    <location>
        <begin position="104"/>
        <end position="124"/>
    </location>
</feature>
<keyword evidence="3 8" id="KW-0813">Transport</keyword>
<feature type="transmembrane region" description="Helical" evidence="8">
    <location>
        <begin position="500"/>
        <end position="531"/>
    </location>
</feature>
<dbReference type="GO" id="GO:0015295">
    <property type="term" value="F:solute:proton symporter activity"/>
    <property type="evidence" value="ECO:0007669"/>
    <property type="project" value="TreeGrafter"/>
</dbReference>
<dbReference type="RefSeq" id="WP_145268255.1">
    <property type="nucleotide sequence ID" value="NZ_CP036272.1"/>
</dbReference>
<name>A0A517SNE8_9BACT</name>
<evidence type="ECO:0000256" key="5">
    <source>
        <dbReference type="ARBA" id="ARBA00022692"/>
    </source>
</evidence>
<evidence type="ECO:0000256" key="4">
    <source>
        <dbReference type="ARBA" id="ARBA00022475"/>
    </source>
</evidence>
<keyword evidence="10" id="KW-1185">Reference proteome</keyword>
<dbReference type="GO" id="GO:0015129">
    <property type="term" value="F:lactate transmembrane transporter activity"/>
    <property type="evidence" value="ECO:0007669"/>
    <property type="project" value="UniProtKB-UniRule"/>
</dbReference>
<keyword evidence="7 8" id="KW-0472">Membrane</keyword>
<dbReference type="GO" id="GO:0005886">
    <property type="term" value="C:plasma membrane"/>
    <property type="evidence" value="ECO:0007669"/>
    <property type="project" value="UniProtKB-SubCell"/>
</dbReference>
<keyword evidence="6 8" id="KW-1133">Transmembrane helix</keyword>
<evidence type="ECO:0000256" key="6">
    <source>
        <dbReference type="ARBA" id="ARBA00022989"/>
    </source>
</evidence>
<dbReference type="PANTHER" id="PTHR30003">
    <property type="entry name" value="L-LACTATE PERMEASE"/>
    <property type="match status" value="1"/>
</dbReference>
<accession>A0A517SNE8</accession>
<dbReference type="Pfam" id="PF02652">
    <property type="entry name" value="Lactate_perm"/>
    <property type="match status" value="1"/>
</dbReference>
<dbReference type="OrthoDB" id="9761056at2"/>
<evidence type="ECO:0000256" key="7">
    <source>
        <dbReference type="ARBA" id="ARBA00023136"/>
    </source>
</evidence>
<dbReference type="InterPro" id="IPR003804">
    <property type="entry name" value="Lactate_perm"/>
</dbReference>
<evidence type="ECO:0000313" key="10">
    <source>
        <dbReference type="Proteomes" id="UP000315003"/>
    </source>
</evidence>
<dbReference type="AlphaFoldDB" id="A0A517SNE8"/>
<sequence>MLETAAPLLAFSPILVVAVLLVGLRMPASRAMPAAYLAVASLALFVWQVGLWDVSMATFKGLLITAQLLCIIFGALFLLNTLGESGGLTVIRSGFTNISADRRVQVILITWLFGTFIEGSAGFGTPAAVCVPLLVAIGFPAKSAVISGMLIQCTPVSFGAIGTPLLVGVHDGLSGNEAVVSYAQSIGAGDDVASLLPLISARVAMLHTLVGTVIPLVLVCVLTGLFGARRNWKDGLRLWKFALFAALAMTIPYCIIASFLGPEFPSLLGGLIGMLIVIPVAKRGWLLPDEPAWEFPQRKQWPDAWKGSVDVKVQQPERPLSPLVAWMPYVLVAGILLLTRLESLGVGQWLAGWTLLNEALIEQYFSSAVTIKPVKILLNPGVLFVVVCSLTAVLHRMSFASFKSAAWASGKMTLSASLALLFTVPMVQVFINSGSGAANLASMPAELAAGVSSSVGSAWPLLSPVVGGLGAFVAGSNTISNMMFSLFQFQVGQDIGVDPIWVVALQAVGGAAGNTICVHNVVAACAVVGLVGREGEIIRVTALLFFYYALCAGVIGLLVT</sequence>
<feature type="transmembrane region" description="Helical" evidence="8">
    <location>
        <begin position="264"/>
        <end position="281"/>
    </location>
</feature>
<evidence type="ECO:0000256" key="1">
    <source>
        <dbReference type="ARBA" id="ARBA00004651"/>
    </source>
</evidence>
<feature type="transmembrane region" description="Helical" evidence="8">
    <location>
        <begin position="537"/>
        <end position="559"/>
    </location>
</feature>
<feature type="transmembrane region" description="Helical" evidence="8">
    <location>
        <begin position="204"/>
        <end position="226"/>
    </location>
</feature>
<feature type="transmembrane region" description="Helical" evidence="8">
    <location>
        <begin position="62"/>
        <end position="83"/>
    </location>
</feature>
<keyword evidence="5 8" id="KW-0812">Transmembrane</keyword>
<feature type="transmembrane region" description="Helical" evidence="8">
    <location>
        <begin position="238"/>
        <end position="258"/>
    </location>
</feature>